<keyword evidence="2" id="KW-1015">Disulfide bond</keyword>
<comment type="caution">
    <text evidence="5">The sequence shown here is derived from an EMBL/GenBank/DDBJ whole genome shotgun (WGS) entry which is preliminary data.</text>
</comment>
<keyword evidence="1" id="KW-0732">Signal</keyword>
<dbReference type="InterPro" id="IPR050488">
    <property type="entry name" value="Ig_Fc_receptor"/>
</dbReference>
<gene>
    <name evidence="5" type="ORF">HGM15179_020960</name>
</gene>
<protein>
    <recommendedName>
        <fullName evidence="4">Ig-like domain-containing protein</fullName>
    </recommendedName>
</protein>
<dbReference type="PANTHER" id="PTHR11481">
    <property type="entry name" value="IMMUNOGLOBULIN FC RECEPTOR"/>
    <property type="match status" value="1"/>
</dbReference>
<dbReference type="GO" id="GO:0006955">
    <property type="term" value="P:immune response"/>
    <property type="evidence" value="ECO:0007669"/>
    <property type="project" value="TreeGrafter"/>
</dbReference>
<sequence>LAGAAGAGTGTAAGEHGDTALLQLAEQVLTSVHFYHEEKHLRGANDGTELSLSPLQLHHRGRYRCRGWLTTEVQQWRELELVTVTVHMPVANATITPSPPAQQVHTGDPVTLHCSVQMGSTSVNFTWLHDGQEVVQSPVLELGDISVGHSGTYQCVATNQLGQDGHCMFRALSPDLALEVTPGSPQVTAQTIGLTGAQTTQLLVEPPWRPAVLWDRVTLTCQGSGTASATTWYINGRECWKEGPNNFAVNRSGTYQCDRPGSGFSPPMRVLNDRLVLQVPAWPLLEGDTVTLRCRGRHNTSVTGVQFYHENEEVWSPLPGTELSLSPLQLNHSGQYRCRGWLKTGESWQWQQSAPVNVTVHVPVANATITPSPPAHQVHTGDNVTLHCSVQVGSAPVTFTWLHNGREVARGPVLELVDVDVGHSGTYQCVATNQLGQDGHRVLQALSPELPLEVTSWGHGGTVAAGVVGSLLFLVLLMGIIMAFHWWHRMGG</sequence>
<keyword evidence="6" id="KW-1185">Reference proteome</keyword>
<keyword evidence="3" id="KW-0472">Membrane</keyword>
<evidence type="ECO:0000313" key="6">
    <source>
        <dbReference type="Proteomes" id="UP000796761"/>
    </source>
</evidence>
<feature type="domain" description="Ig-like" evidence="4">
    <location>
        <begin position="266"/>
        <end position="339"/>
    </location>
</feature>
<dbReference type="InterPro" id="IPR007110">
    <property type="entry name" value="Ig-like_dom"/>
</dbReference>
<dbReference type="SUPFAM" id="SSF48726">
    <property type="entry name" value="Immunoglobulin"/>
    <property type="match status" value="4"/>
</dbReference>
<dbReference type="GO" id="GO:0009897">
    <property type="term" value="C:external side of plasma membrane"/>
    <property type="evidence" value="ECO:0007669"/>
    <property type="project" value="TreeGrafter"/>
</dbReference>
<dbReference type="OrthoDB" id="6151406at2759"/>
<accession>A0A8K1D6T2</accession>
<feature type="domain" description="Ig-like" evidence="4">
    <location>
        <begin position="89"/>
        <end position="173"/>
    </location>
</feature>
<dbReference type="Gene3D" id="2.60.40.10">
    <property type="entry name" value="Immunoglobulins"/>
    <property type="match status" value="5"/>
</dbReference>
<feature type="domain" description="Ig-like" evidence="4">
    <location>
        <begin position="185"/>
        <end position="257"/>
    </location>
</feature>
<name>A0A8K1D6T2_9PASS</name>
<dbReference type="SMART" id="SM00409">
    <property type="entry name" value="IG"/>
    <property type="match status" value="4"/>
</dbReference>
<feature type="transmembrane region" description="Helical" evidence="3">
    <location>
        <begin position="463"/>
        <end position="487"/>
    </location>
</feature>
<dbReference type="PROSITE" id="PS50835">
    <property type="entry name" value="IG_LIKE"/>
    <property type="match status" value="4"/>
</dbReference>
<dbReference type="EMBL" id="SWJQ01002849">
    <property type="protein sequence ID" value="TRZ06147.1"/>
    <property type="molecule type" value="Genomic_DNA"/>
</dbReference>
<dbReference type="SMART" id="SM00408">
    <property type="entry name" value="IGc2"/>
    <property type="match status" value="3"/>
</dbReference>
<organism evidence="5 6">
    <name type="scientific">Zosterops borbonicus</name>
    <dbReference type="NCBI Taxonomy" id="364589"/>
    <lineage>
        <taxon>Eukaryota</taxon>
        <taxon>Metazoa</taxon>
        <taxon>Chordata</taxon>
        <taxon>Craniata</taxon>
        <taxon>Vertebrata</taxon>
        <taxon>Euteleostomi</taxon>
        <taxon>Archelosauria</taxon>
        <taxon>Archosauria</taxon>
        <taxon>Dinosauria</taxon>
        <taxon>Saurischia</taxon>
        <taxon>Theropoda</taxon>
        <taxon>Coelurosauria</taxon>
        <taxon>Aves</taxon>
        <taxon>Neognathae</taxon>
        <taxon>Neoaves</taxon>
        <taxon>Telluraves</taxon>
        <taxon>Australaves</taxon>
        <taxon>Passeriformes</taxon>
        <taxon>Sylvioidea</taxon>
        <taxon>Zosteropidae</taxon>
        <taxon>Zosterops</taxon>
    </lineage>
</organism>
<proteinExistence type="predicted"/>
<dbReference type="GO" id="GO:0004888">
    <property type="term" value="F:transmembrane signaling receptor activity"/>
    <property type="evidence" value="ECO:0007669"/>
    <property type="project" value="TreeGrafter"/>
</dbReference>
<dbReference type="InterPro" id="IPR036179">
    <property type="entry name" value="Ig-like_dom_sf"/>
</dbReference>
<evidence type="ECO:0000256" key="2">
    <source>
        <dbReference type="ARBA" id="ARBA00023157"/>
    </source>
</evidence>
<evidence type="ECO:0000256" key="1">
    <source>
        <dbReference type="ARBA" id="ARBA00022729"/>
    </source>
</evidence>
<keyword evidence="3" id="KW-1133">Transmembrane helix</keyword>
<dbReference type="Pfam" id="PF13895">
    <property type="entry name" value="Ig_2"/>
    <property type="match status" value="2"/>
</dbReference>
<evidence type="ECO:0000259" key="4">
    <source>
        <dbReference type="PROSITE" id="PS50835"/>
    </source>
</evidence>
<dbReference type="InterPro" id="IPR013783">
    <property type="entry name" value="Ig-like_fold"/>
</dbReference>
<evidence type="ECO:0000256" key="3">
    <source>
        <dbReference type="SAM" id="Phobius"/>
    </source>
</evidence>
<dbReference type="PANTHER" id="PTHR11481:SF60">
    <property type="entry name" value="IG-LIKE DOMAIN-CONTAINING PROTEIN"/>
    <property type="match status" value="1"/>
</dbReference>
<keyword evidence="3" id="KW-0812">Transmembrane</keyword>
<dbReference type="InterPro" id="IPR003598">
    <property type="entry name" value="Ig_sub2"/>
</dbReference>
<evidence type="ECO:0000313" key="5">
    <source>
        <dbReference type="EMBL" id="TRZ06147.1"/>
    </source>
</evidence>
<dbReference type="AlphaFoldDB" id="A0A8K1D6T2"/>
<dbReference type="InterPro" id="IPR003599">
    <property type="entry name" value="Ig_sub"/>
</dbReference>
<reference evidence="5" key="1">
    <citation type="submission" date="2019-04" db="EMBL/GenBank/DDBJ databases">
        <title>Genome assembly of Zosterops borbonicus 15179.</title>
        <authorList>
            <person name="Leroy T."/>
            <person name="Anselmetti Y."/>
            <person name="Tilak M.-K."/>
            <person name="Nabholz B."/>
        </authorList>
    </citation>
    <scope>NUCLEOTIDE SEQUENCE</scope>
    <source>
        <strain evidence="5">HGM_15179</strain>
        <tissue evidence="5">Muscle</tissue>
    </source>
</reference>
<dbReference type="Proteomes" id="UP000796761">
    <property type="component" value="Unassembled WGS sequence"/>
</dbReference>
<feature type="domain" description="Ig-like" evidence="4">
    <location>
        <begin position="363"/>
        <end position="447"/>
    </location>
</feature>
<dbReference type="GO" id="GO:0007166">
    <property type="term" value="P:cell surface receptor signaling pathway"/>
    <property type="evidence" value="ECO:0007669"/>
    <property type="project" value="TreeGrafter"/>
</dbReference>
<dbReference type="Pfam" id="PF13927">
    <property type="entry name" value="Ig_3"/>
    <property type="match status" value="1"/>
</dbReference>
<feature type="non-terminal residue" evidence="5">
    <location>
        <position position="492"/>
    </location>
</feature>